<evidence type="ECO:0000313" key="3">
    <source>
        <dbReference type="Proteomes" id="UP000289555"/>
    </source>
</evidence>
<proteinExistence type="predicted"/>
<keyword evidence="3" id="KW-1185">Reference proteome</keyword>
<dbReference type="Proteomes" id="UP000289555">
    <property type="component" value="Chromosome"/>
</dbReference>
<feature type="transmembrane region" description="Helical" evidence="1">
    <location>
        <begin position="28"/>
        <end position="48"/>
    </location>
</feature>
<dbReference type="EMBL" id="AP019416">
    <property type="protein sequence ID" value="BBI52485.1"/>
    <property type="molecule type" value="Genomic_DNA"/>
</dbReference>
<keyword evidence="1" id="KW-0812">Transmembrane</keyword>
<reference evidence="3" key="1">
    <citation type="journal article" date="2019" name="Microbiol. Resour. Announc.">
        <title>Complete Genome Sequence of Halomonas olivaria, a Moderately Halophilic Bacterium Isolated from Olive Processing Effluents, Obtained by Nanopore Sequencing.</title>
        <authorList>
            <person name="Nagata S."/>
            <person name="Ii K.M."/>
            <person name="Tsukimi T."/>
            <person name="Miura M.C."/>
            <person name="Galipon J."/>
            <person name="Arakawa K."/>
        </authorList>
    </citation>
    <scope>NUCLEOTIDE SEQUENCE [LARGE SCALE GENOMIC DNA]</scope>
    <source>
        <strain evidence="3">TYRC17</strain>
    </source>
</reference>
<sequence>MVIFTIAAICFGLSFKLGEDHPYAAITFLTSVISIFIGLGLILLAGLIGHFRHCLFVKDCDIDSGFTPYLGDTGELLQRLKLDVSDFSRTSKKNGQLSYCKQGKSEVGSFDYHIYRFNWFTGSEDNRQYFARNGVWCNLFTHGPLDIWNARESKNWQHPMEYAVSPGFERQLTIREGG</sequence>
<gene>
    <name evidence="2" type="ORF">HORIV_49060</name>
</gene>
<organism evidence="2 3">
    <name type="scientific">Vreelandella olivaria</name>
    <dbReference type="NCBI Taxonomy" id="390919"/>
    <lineage>
        <taxon>Bacteria</taxon>
        <taxon>Pseudomonadati</taxon>
        <taxon>Pseudomonadota</taxon>
        <taxon>Gammaproteobacteria</taxon>
        <taxon>Oceanospirillales</taxon>
        <taxon>Halomonadaceae</taxon>
        <taxon>Vreelandella</taxon>
    </lineage>
</organism>
<accession>A0ABM7GP68</accession>
<name>A0ABM7GP68_9GAMM</name>
<protein>
    <submittedName>
        <fullName evidence="2">Uncharacterized protein</fullName>
    </submittedName>
</protein>
<keyword evidence="1" id="KW-1133">Transmembrane helix</keyword>
<evidence type="ECO:0000256" key="1">
    <source>
        <dbReference type="SAM" id="Phobius"/>
    </source>
</evidence>
<keyword evidence="1" id="KW-0472">Membrane</keyword>
<evidence type="ECO:0000313" key="2">
    <source>
        <dbReference type="EMBL" id="BBI52485.1"/>
    </source>
</evidence>